<dbReference type="InterPro" id="IPR002692">
    <property type="entry name" value="S45"/>
</dbReference>
<dbReference type="PROSITE" id="PS51257">
    <property type="entry name" value="PROKAR_LIPOPROTEIN"/>
    <property type="match status" value="1"/>
</dbReference>
<dbReference type="Gene3D" id="2.30.120.10">
    <property type="match status" value="1"/>
</dbReference>
<dbReference type="Gene3D" id="1.10.1400.10">
    <property type="match status" value="1"/>
</dbReference>
<feature type="binding site" evidence="5">
    <location>
        <position position="334"/>
    </location>
    <ligand>
        <name>Ca(2+)</name>
        <dbReference type="ChEBI" id="CHEBI:29108"/>
    </ligand>
</feature>
<protein>
    <submittedName>
        <fullName evidence="6">Penicillin acylase</fullName>
    </submittedName>
</protein>
<proteinExistence type="inferred from homology"/>
<feature type="active site" description="Nucleophile" evidence="4">
    <location>
        <position position="254"/>
    </location>
</feature>
<reference evidence="6" key="1">
    <citation type="journal article" date="2023" name="Int. J. Syst. Evol. Microbiol.">
        <title>Methylocystis iwaonis sp. nov., a type II methane-oxidizing bacterium from surface soil of a rice paddy field in Japan, and emended description of the genus Methylocystis (ex Whittenbury et al. 1970) Bowman et al. 1993.</title>
        <authorList>
            <person name="Kaise H."/>
            <person name="Sawadogo J.B."/>
            <person name="Alam M.S."/>
            <person name="Ueno C."/>
            <person name="Dianou D."/>
            <person name="Shinjo R."/>
            <person name="Asakawa S."/>
        </authorList>
    </citation>
    <scope>NUCLEOTIDE SEQUENCE</scope>
    <source>
        <strain evidence="6">LMG27198</strain>
    </source>
</reference>
<dbReference type="EMBL" id="BSEC01000003">
    <property type="protein sequence ID" value="GLI95355.1"/>
    <property type="molecule type" value="Genomic_DNA"/>
</dbReference>
<dbReference type="CDD" id="cd03747">
    <property type="entry name" value="Ntn_PGA_like"/>
    <property type="match status" value="1"/>
</dbReference>
<evidence type="ECO:0000256" key="3">
    <source>
        <dbReference type="ARBA" id="ARBA00023145"/>
    </source>
</evidence>
<dbReference type="Gene3D" id="3.60.20.10">
    <property type="entry name" value="Glutamine Phosphoribosylpyrophosphate, subunit 1, domain 1"/>
    <property type="match status" value="1"/>
</dbReference>
<dbReference type="PANTHER" id="PTHR34218">
    <property type="entry name" value="PEPTIDASE S45 PENICILLIN AMIDASE"/>
    <property type="match status" value="1"/>
</dbReference>
<keyword evidence="3" id="KW-0865">Zymogen</keyword>
<dbReference type="PIRSF" id="PIRSF001227">
    <property type="entry name" value="Pen_acylase"/>
    <property type="match status" value="1"/>
</dbReference>
<feature type="binding site" evidence="5">
    <location>
        <position position="331"/>
    </location>
    <ligand>
        <name>Ca(2+)</name>
        <dbReference type="ChEBI" id="CHEBI:29108"/>
    </ligand>
</feature>
<sequence>MRRPSIKFAFLLSGAALLTACLGAVGLLRLSLPQLEGTVTAAGLSAPVTVARDVKGAATLTGRTRADLAWGLGYIHAQERFFQMDLLRRSAAGELSDLVGRAALERDRTARLHRFRHRAAGVIAAMSSEAREVLDAYVKGVNRGLSDLRAAPFEYFALFAKPTPWAPEDTILTVFAMYLTLQESDGLTERRRAGALEALGQPLTDFLFPEGTAWDAALDGSILPTPKTPAAGVKHASNSGPSAQGWVEPTLPGSNAFGVGGAASARGAAIIANDMHMGLRVPNTWFRARLVLQGEEGPALDIAGVTLPGAPNIVAGSNGRVAWGFTNSYVDTSDVVILEQADEKGGRYLTPDGPKELARVEEPLCDACKPNESLVVEESVWGPVIGKDQKGRKLAYRWIAHDPAAVNLQSALELERAKSTRDALGIAHRMGIPHQNMVAGDVEGNLGWTVTSPLPRRFGHDGRTPASWADGQKGWNGHLAADEVPIIYNPAGQRIWTANARVVGGDALGKLGGGLYAHGARERQIRDALFSRPRLSETDLFAIQLDDRGLVLQRWRELLLQTLQNHAREPEYARLIPAIENWMGRAAPESIGYRLVRDFRVELISSIYESYMAKVPSLEAPSSQPRRLPTNQADEPAWRLLSERPAALVPPGYQNWNAVIDAALAKTSTALETQAGGRLEAFTWGRANHAGINHPLDAAAPGIGAVLLDPPDEPQPGDVYQPRVSAPGFGASMRFVVAPGHESEGIYHMPTGQSGHPLSPYYNLGHDDWAKGRATPFLPGGSIWRLTLVPSK</sequence>
<comment type="cofactor">
    <cofactor evidence="5">
        <name>Ca(2+)</name>
        <dbReference type="ChEBI" id="CHEBI:29108"/>
    </cofactor>
    <text evidence="5">Binds 1 Ca(2+) ion per dimer.</text>
</comment>
<feature type="binding site" evidence="5">
    <location>
        <position position="189"/>
    </location>
    <ligand>
        <name>Ca(2+)</name>
        <dbReference type="ChEBI" id="CHEBI:29108"/>
    </ligand>
</feature>
<dbReference type="Gene3D" id="1.10.439.10">
    <property type="entry name" value="Penicillin Amidohydrolase, domain 1"/>
    <property type="match status" value="1"/>
</dbReference>
<dbReference type="InterPro" id="IPR023343">
    <property type="entry name" value="Penicillin_amidase_dom1"/>
</dbReference>
<comment type="caution">
    <text evidence="6">The sequence shown here is derived from an EMBL/GenBank/DDBJ whole genome shotgun (WGS) entry which is preliminary data.</text>
</comment>
<evidence type="ECO:0000256" key="1">
    <source>
        <dbReference type="ARBA" id="ARBA00006586"/>
    </source>
</evidence>
<dbReference type="InterPro" id="IPR014395">
    <property type="entry name" value="Pen/GL7ACA/AHL_acylase"/>
</dbReference>
<dbReference type="InterPro" id="IPR029055">
    <property type="entry name" value="Ntn_hydrolases_N"/>
</dbReference>
<evidence type="ECO:0000256" key="4">
    <source>
        <dbReference type="PIRSR" id="PIRSR001227-1"/>
    </source>
</evidence>
<dbReference type="GO" id="GO:0016811">
    <property type="term" value="F:hydrolase activity, acting on carbon-nitrogen (but not peptide) bonds, in linear amides"/>
    <property type="evidence" value="ECO:0007669"/>
    <property type="project" value="InterPro"/>
</dbReference>
<dbReference type="SUPFAM" id="SSF56235">
    <property type="entry name" value="N-terminal nucleophile aminohydrolases (Ntn hydrolases)"/>
    <property type="match status" value="1"/>
</dbReference>
<keyword evidence="2" id="KW-0378">Hydrolase</keyword>
<evidence type="ECO:0000256" key="2">
    <source>
        <dbReference type="ARBA" id="ARBA00022801"/>
    </source>
</evidence>
<dbReference type="InterPro" id="IPR043146">
    <property type="entry name" value="Penicillin_amidase_N_B-knob"/>
</dbReference>
<comment type="similarity">
    <text evidence="1">Belongs to the peptidase S45 family.</text>
</comment>
<dbReference type="GO" id="GO:0046872">
    <property type="term" value="F:metal ion binding"/>
    <property type="evidence" value="ECO:0007669"/>
    <property type="project" value="UniProtKB-KW"/>
</dbReference>
<accession>A0A9W6GYV4</accession>
<evidence type="ECO:0000313" key="6">
    <source>
        <dbReference type="EMBL" id="GLI95355.1"/>
    </source>
</evidence>
<keyword evidence="7" id="KW-1185">Reference proteome</keyword>
<evidence type="ECO:0000313" key="7">
    <source>
        <dbReference type="Proteomes" id="UP001144323"/>
    </source>
</evidence>
<dbReference type="AlphaFoldDB" id="A0A9W6GYV4"/>
<dbReference type="GO" id="GO:0017000">
    <property type="term" value="P:antibiotic biosynthetic process"/>
    <property type="evidence" value="ECO:0007669"/>
    <property type="project" value="InterPro"/>
</dbReference>
<dbReference type="PANTHER" id="PTHR34218:SF4">
    <property type="entry name" value="ACYL-HOMOSERINE LACTONE ACYLASE QUIP"/>
    <property type="match status" value="1"/>
</dbReference>
<evidence type="ECO:0000256" key="5">
    <source>
        <dbReference type="PIRSR" id="PIRSR001227-2"/>
    </source>
</evidence>
<name>A0A9W6GYV4_9HYPH</name>
<dbReference type="InterPro" id="IPR043147">
    <property type="entry name" value="Penicillin_amidase_A-knob"/>
</dbReference>
<dbReference type="Proteomes" id="UP001144323">
    <property type="component" value="Unassembled WGS sequence"/>
</dbReference>
<organism evidence="6 7">
    <name type="scientific">Methylocystis echinoides</name>
    <dbReference type="NCBI Taxonomy" id="29468"/>
    <lineage>
        <taxon>Bacteria</taxon>
        <taxon>Pseudomonadati</taxon>
        <taxon>Pseudomonadota</taxon>
        <taxon>Alphaproteobacteria</taxon>
        <taxon>Hyphomicrobiales</taxon>
        <taxon>Methylocystaceae</taxon>
        <taxon>Methylocystis</taxon>
    </lineage>
</organism>
<keyword evidence="5" id="KW-0106">Calcium</keyword>
<gene>
    <name evidence="6" type="primary">acyII</name>
    <name evidence="6" type="ORF">LMG27198_43470</name>
</gene>
<keyword evidence="5" id="KW-0479">Metal-binding</keyword>
<dbReference type="Pfam" id="PF01804">
    <property type="entry name" value="Penicil_amidase"/>
    <property type="match status" value="1"/>
</dbReference>